<dbReference type="AlphaFoldDB" id="A0A401XL17"/>
<dbReference type="EMBL" id="BHZE01000009">
    <property type="protein sequence ID" value="GCD77680.1"/>
    <property type="molecule type" value="Genomic_DNA"/>
</dbReference>
<reference evidence="2 3" key="1">
    <citation type="submission" date="2018-11" db="EMBL/GenBank/DDBJ databases">
        <title>Schleiferia aggregans sp. nov., a moderately thermophilic heterotrophic bacterium isolated from microbial mats at a terrestrial hot spring.</title>
        <authorList>
            <person name="Iino T."/>
            <person name="Ohkuma M."/>
            <person name="Haruta S."/>
        </authorList>
    </citation>
    <scope>NUCLEOTIDE SEQUENCE [LARGE SCALE GENOMIC DNA]</scope>
    <source>
        <strain evidence="2 3">LA</strain>
    </source>
</reference>
<dbReference type="RefSeq" id="WP_124397745.1">
    <property type="nucleotide sequence ID" value="NZ_BHZE01000009.1"/>
</dbReference>
<evidence type="ECO:0000256" key="1">
    <source>
        <dbReference type="SAM" id="Phobius"/>
    </source>
</evidence>
<proteinExistence type="predicted"/>
<keyword evidence="1" id="KW-0812">Transmembrane</keyword>
<evidence type="ECO:0000313" key="2">
    <source>
        <dbReference type="EMBL" id="GCD77680.1"/>
    </source>
</evidence>
<dbReference type="Proteomes" id="UP000286715">
    <property type="component" value="Unassembled WGS sequence"/>
</dbReference>
<sequence>MFVRKSKSVLFEYVFESLALAFLIMSFFIVALSYSKLPAFIELNFGFKGSFEREGHKLNLFFLPSITAVLYFLLSALQKNPDQLLSVLKKDEKKNSEDILRISIRFLILIKFIINLSGFLITYQTIYTPLQDNFMLSKFMLPIVLVILLFPLVLLIYRFASELRKMVK</sequence>
<comment type="caution">
    <text evidence="2">The sequence shown here is derived from an EMBL/GenBank/DDBJ whole genome shotgun (WGS) entry which is preliminary data.</text>
</comment>
<accession>A0A401XL17</accession>
<protein>
    <recommendedName>
        <fullName evidence="4">DUF1648 domain-containing protein</fullName>
    </recommendedName>
</protein>
<gene>
    <name evidence="2" type="ORF">JCM31826_11620</name>
</gene>
<feature type="transmembrane region" description="Helical" evidence="1">
    <location>
        <begin position="58"/>
        <end position="78"/>
    </location>
</feature>
<keyword evidence="1" id="KW-1133">Transmembrane helix</keyword>
<keyword evidence="1" id="KW-0472">Membrane</keyword>
<feature type="transmembrane region" description="Helical" evidence="1">
    <location>
        <begin position="99"/>
        <end position="127"/>
    </location>
</feature>
<keyword evidence="3" id="KW-1185">Reference proteome</keyword>
<evidence type="ECO:0008006" key="4">
    <source>
        <dbReference type="Google" id="ProtNLM"/>
    </source>
</evidence>
<feature type="transmembrane region" description="Helical" evidence="1">
    <location>
        <begin position="12"/>
        <end position="34"/>
    </location>
</feature>
<organism evidence="2 3">
    <name type="scientific">Thermaurantimonas aggregans</name>
    <dbReference type="NCBI Taxonomy" id="2173829"/>
    <lineage>
        <taxon>Bacteria</taxon>
        <taxon>Pseudomonadati</taxon>
        <taxon>Bacteroidota</taxon>
        <taxon>Flavobacteriia</taxon>
        <taxon>Flavobacteriales</taxon>
        <taxon>Schleiferiaceae</taxon>
        <taxon>Thermaurantimonas</taxon>
    </lineage>
</organism>
<feature type="transmembrane region" description="Helical" evidence="1">
    <location>
        <begin position="139"/>
        <end position="160"/>
    </location>
</feature>
<evidence type="ECO:0000313" key="3">
    <source>
        <dbReference type="Proteomes" id="UP000286715"/>
    </source>
</evidence>
<name>A0A401XL17_9FLAO</name>